<dbReference type="GO" id="GO:0004034">
    <property type="term" value="F:aldose 1-epimerase activity"/>
    <property type="evidence" value="ECO:0007669"/>
    <property type="project" value="TreeGrafter"/>
</dbReference>
<evidence type="ECO:0000313" key="5">
    <source>
        <dbReference type="Proteomes" id="UP000717696"/>
    </source>
</evidence>
<dbReference type="InterPro" id="IPR018052">
    <property type="entry name" value="Ald1_epimerase_CS"/>
</dbReference>
<dbReference type="InterPro" id="IPR011013">
    <property type="entry name" value="Gal_mutarotase_sf_dom"/>
</dbReference>
<comment type="similarity">
    <text evidence="1">Belongs to the aldose epimerase family.</text>
</comment>
<dbReference type="GO" id="GO:0033499">
    <property type="term" value="P:galactose catabolic process via UDP-galactose, Leloir pathway"/>
    <property type="evidence" value="ECO:0007669"/>
    <property type="project" value="TreeGrafter"/>
</dbReference>
<dbReference type="PANTHER" id="PTHR10091">
    <property type="entry name" value="ALDOSE-1-EPIMERASE"/>
    <property type="match status" value="1"/>
</dbReference>
<dbReference type="Gene3D" id="2.70.98.10">
    <property type="match status" value="1"/>
</dbReference>
<dbReference type="InterPro" id="IPR047215">
    <property type="entry name" value="Galactose_mutarotase-like"/>
</dbReference>
<keyword evidence="2" id="KW-0413">Isomerase</keyword>
<dbReference type="AlphaFoldDB" id="A0A9P9JCN6"/>
<comment type="caution">
    <text evidence="4">The sequence shown here is derived from an EMBL/GenBank/DDBJ whole genome shotgun (WGS) entry which is preliminary data.</text>
</comment>
<dbReference type="PANTHER" id="PTHR10091:SF0">
    <property type="entry name" value="GALACTOSE MUTAROTASE"/>
    <property type="match status" value="1"/>
</dbReference>
<dbReference type="Proteomes" id="UP000717696">
    <property type="component" value="Unassembled WGS sequence"/>
</dbReference>
<dbReference type="GO" id="GO:0030246">
    <property type="term" value="F:carbohydrate binding"/>
    <property type="evidence" value="ECO:0007669"/>
    <property type="project" value="InterPro"/>
</dbReference>
<dbReference type="Pfam" id="PF01263">
    <property type="entry name" value="Aldose_epim"/>
    <property type="match status" value="1"/>
</dbReference>
<evidence type="ECO:0000256" key="3">
    <source>
        <dbReference type="ARBA" id="ARBA00023277"/>
    </source>
</evidence>
<dbReference type="InterPro" id="IPR008183">
    <property type="entry name" value="Aldose_1/G6P_1-epimerase"/>
</dbReference>
<reference evidence="4" key="1">
    <citation type="journal article" date="2021" name="Nat. Commun.">
        <title>Genetic determinants of endophytism in the Arabidopsis root mycobiome.</title>
        <authorList>
            <person name="Mesny F."/>
            <person name="Miyauchi S."/>
            <person name="Thiergart T."/>
            <person name="Pickel B."/>
            <person name="Atanasova L."/>
            <person name="Karlsson M."/>
            <person name="Huettel B."/>
            <person name="Barry K.W."/>
            <person name="Haridas S."/>
            <person name="Chen C."/>
            <person name="Bauer D."/>
            <person name="Andreopoulos W."/>
            <person name="Pangilinan J."/>
            <person name="LaButti K."/>
            <person name="Riley R."/>
            <person name="Lipzen A."/>
            <person name="Clum A."/>
            <person name="Drula E."/>
            <person name="Henrissat B."/>
            <person name="Kohler A."/>
            <person name="Grigoriev I.V."/>
            <person name="Martin F.M."/>
            <person name="Hacquard S."/>
        </authorList>
    </citation>
    <scope>NUCLEOTIDE SEQUENCE</scope>
    <source>
        <strain evidence="4">MPI-CAGE-AT-0021</strain>
    </source>
</reference>
<protein>
    <submittedName>
        <fullName evidence="4">Aldose-1-epimerase</fullName>
    </submittedName>
</protein>
<evidence type="ECO:0000313" key="4">
    <source>
        <dbReference type="EMBL" id="KAH7155134.1"/>
    </source>
</evidence>
<dbReference type="CDD" id="cd09019">
    <property type="entry name" value="galactose_mutarotase_like"/>
    <property type="match status" value="1"/>
</dbReference>
<dbReference type="PROSITE" id="PS00545">
    <property type="entry name" value="ALDOSE_1_EPIMERASE"/>
    <property type="match status" value="1"/>
</dbReference>
<organism evidence="4 5">
    <name type="scientific">Dactylonectria estremocensis</name>
    <dbReference type="NCBI Taxonomy" id="1079267"/>
    <lineage>
        <taxon>Eukaryota</taxon>
        <taxon>Fungi</taxon>
        <taxon>Dikarya</taxon>
        <taxon>Ascomycota</taxon>
        <taxon>Pezizomycotina</taxon>
        <taxon>Sordariomycetes</taxon>
        <taxon>Hypocreomycetidae</taxon>
        <taxon>Hypocreales</taxon>
        <taxon>Nectriaceae</taxon>
        <taxon>Dactylonectria</taxon>
    </lineage>
</organism>
<sequence length="409" mass="43979">MEWPTPRHAPCARSSGHDLMDVVSHVWFSNKYPTPPSLNLRNRSSCDPPLIANVSSQASAGSTPLLFIMADAPISLLPLGAIIQSFVVNGTNIVQGFPTSDDYVKYNTPYFGETIGRWANRIKDAKIDSLNGGQVYPLVVNNAPNHLHGGTVGWGKRVWDGPTPVGIREVPGVDGLKGGESVAFKLLSEDGDEGYPGTVEATVIYTTGTQQIDGKEAIVLAMEYEVKLVSGADETIVNLTNHSYFNLTGDATIEGTSVTLPTNQNLAFDDGSIPTGGIEPYAGIEGNVPFALGPEEPNVDNCFILNADPASVLVDTRNEPLKLNLAAHHPKTGIHLEVLSTEPAFQFYTGKYIDVPAIEGQAARGARSGFCCEPGRYVNACNVPEWKNMVVVKKGESFGSRFVYKAWAD</sequence>
<evidence type="ECO:0000256" key="2">
    <source>
        <dbReference type="ARBA" id="ARBA00023235"/>
    </source>
</evidence>
<dbReference type="GO" id="GO:0006006">
    <property type="term" value="P:glucose metabolic process"/>
    <property type="evidence" value="ECO:0007669"/>
    <property type="project" value="TreeGrafter"/>
</dbReference>
<accession>A0A9P9JCN6</accession>
<dbReference type="OrthoDB" id="274691at2759"/>
<dbReference type="InterPro" id="IPR014718">
    <property type="entry name" value="GH-type_carb-bd"/>
</dbReference>
<proteinExistence type="inferred from homology"/>
<dbReference type="EMBL" id="JAGMUU010000004">
    <property type="protein sequence ID" value="KAH7155134.1"/>
    <property type="molecule type" value="Genomic_DNA"/>
</dbReference>
<keyword evidence="5" id="KW-1185">Reference proteome</keyword>
<gene>
    <name evidence="4" type="ORF">B0J13DRAFT_544859</name>
</gene>
<dbReference type="SUPFAM" id="SSF74650">
    <property type="entry name" value="Galactose mutarotase-like"/>
    <property type="match status" value="1"/>
</dbReference>
<evidence type="ECO:0000256" key="1">
    <source>
        <dbReference type="ARBA" id="ARBA00006206"/>
    </source>
</evidence>
<name>A0A9P9JCN6_9HYPO</name>
<keyword evidence="3" id="KW-0119">Carbohydrate metabolism</keyword>